<dbReference type="GO" id="GO:0003755">
    <property type="term" value="F:peptidyl-prolyl cis-trans isomerase activity"/>
    <property type="evidence" value="ECO:0007669"/>
    <property type="project" value="UniProtKB-EC"/>
</dbReference>
<evidence type="ECO:0000259" key="13">
    <source>
        <dbReference type="Pfam" id="PF05697"/>
    </source>
</evidence>
<evidence type="ECO:0000256" key="1">
    <source>
        <dbReference type="ARBA" id="ARBA00000971"/>
    </source>
</evidence>
<protein>
    <recommendedName>
        <fullName evidence="5">Trigger factor</fullName>
        <ecNumber evidence="4">5.2.1.8</ecNumber>
    </recommendedName>
    <alternativeName>
        <fullName evidence="11">PPIase</fullName>
    </alternativeName>
</protein>
<dbReference type="SUPFAM" id="SSF54534">
    <property type="entry name" value="FKBP-like"/>
    <property type="match status" value="1"/>
</dbReference>
<evidence type="ECO:0000256" key="11">
    <source>
        <dbReference type="ARBA" id="ARBA00029986"/>
    </source>
</evidence>
<sequence>MNDTVATNDATNTDNSTAVENPLERHITYSFGAAEVDAEVEKKLSQMRKKARINGFRPGHVPLSHMRDRWGAQCREEILTDKAGSRFQEEAAKWEERVASRPAVTPATVAVADKYNVDCHYEAFPTIEAPTLDGRELRQGVLEIGEPEINQMIERLRRDAGHYHVVERAAQKNDQLQVNLQVWHDDELVGENAKRQWILGSPMLHGEITTTLSGIVKGETRDIRIKHDDNHPNEKMRGIEERLTVTVEEISELHMPEQNEEFFSRFGVTEGGEEAFRQLVDTRLHSEVKQRLNDYGREQTMNLLIQATPKFALPQSLVRAEMSNMYQQLQQNVKKQNLPIPPDALQNIYMQATRRVTLGLIMAEWQRRENQQVTEEEVNAILEEMADTYEDSQTFKTHAQQNARFMEGLRLSALEKKAVQWIQDRVTVVEEPLTLGQLLGDVEEESPDDEKVSSTAEA</sequence>
<dbReference type="SUPFAM" id="SSF102735">
    <property type="entry name" value="Trigger factor ribosome-binding domain"/>
    <property type="match status" value="1"/>
</dbReference>
<evidence type="ECO:0000256" key="10">
    <source>
        <dbReference type="ARBA" id="ARBA00023306"/>
    </source>
</evidence>
<dbReference type="Pfam" id="PF05698">
    <property type="entry name" value="Trigger_C"/>
    <property type="match status" value="1"/>
</dbReference>
<evidence type="ECO:0000259" key="14">
    <source>
        <dbReference type="Pfam" id="PF05698"/>
    </source>
</evidence>
<evidence type="ECO:0000256" key="7">
    <source>
        <dbReference type="ARBA" id="ARBA00023110"/>
    </source>
</evidence>
<dbReference type="SUPFAM" id="SSF109998">
    <property type="entry name" value="Triger factor/SurA peptide-binding domain-like"/>
    <property type="match status" value="1"/>
</dbReference>
<evidence type="ECO:0000256" key="4">
    <source>
        <dbReference type="ARBA" id="ARBA00013194"/>
    </source>
</evidence>
<dbReference type="PIRSF" id="PIRSF003095">
    <property type="entry name" value="Trigger_factor"/>
    <property type="match status" value="1"/>
</dbReference>
<reference evidence="15" key="1">
    <citation type="submission" date="2022-08" db="EMBL/GenBank/DDBJ databases">
        <authorList>
            <person name="Dzunkova M."/>
            <person name="La Clair J."/>
            <person name="Tyml T."/>
            <person name="Doud D."/>
            <person name="Schulz F."/>
            <person name="Piquer S."/>
            <person name="Porcel Sanchis D."/>
            <person name="Osborn A."/>
            <person name="Robinson D."/>
            <person name="Louie K.B."/>
            <person name="Bowen B.P."/>
            <person name="Bowers R."/>
            <person name="Lee J."/>
            <person name="Arnau Llombart V."/>
            <person name="Diaz Villanueva W."/>
            <person name="Gosliner T."/>
            <person name="Northen T."/>
            <person name="Cheng J.-F."/>
            <person name="Burkart M.D."/>
            <person name="Woyke T."/>
        </authorList>
    </citation>
    <scope>NUCLEOTIDE SEQUENCE</scope>
    <source>
        <strain evidence="15">Df01</strain>
    </source>
</reference>
<keyword evidence="6" id="KW-0132">Cell division</keyword>
<dbReference type="InterPro" id="IPR005215">
    <property type="entry name" value="Trig_fac"/>
</dbReference>
<keyword evidence="8" id="KW-0143">Chaperone</keyword>
<feature type="region of interest" description="Disordered" evidence="12">
    <location>
        <begin position="1"/>
        <end position="21"/>
    </location>
</feature>
<dbReference type="InterPro" id="IPR046357">
    <property type="entry name" value="PPIase_dom_sf"/>
</dbReference>
<gene>
    <name evidence="15" type="primary">tig</name>
    <name evidence="15" type="ORF">NQX30_03285</name>
</gene>
<evidence type="ECO:0000256" key="5">
    <source>
        <dbReference type="ARBA" id="ARBA00016902"/>
    </source>
</evidence>
<accession>A0ABT7QL13</accession>
<dbReference type="InterPro" id="IPR036611">
    <property type="entry name" value="Trigger_fac_ribosome-bd_sf"/>
</dbReference>
<dbReference type="InterPro" id="IPR008880">
    <property type="entry name" value="Trigger_fac_C"/>
</dbReference>
<comment type="caution">
    <text evidence="15">The sequence shown here is derived from an EMBL/GenBank/DDBJ whole genome shotgun (WGS) entry which is preliminary data.</text>
</comment>
<feature type="region of interest" description="Disordered" evidence="12">
    <location>
        <begin position="439"/>
        <end position="458"/>
    </location>
</feature>
<proteinExistence type="inferred from homology"/>
<keyword evidence="10" id="KW-0131">Cell cycle</keyword>
<keyword evidence="7" id="KW-0697">Rotamase</keyword>
<comment type="similarity">
    <text evidence="3">Belongs to the FKBP-type PPIase family. Tig subfamily.</text>
</comment>
<reference evidence="15" key="2">
    <citation type="journal article" date="2023" name="Microbiome">
        <title>Synthase-selected sorting approach identifies a beta-lactone synthase in a nudibranch symbiotic bacterium.</title>
        <authorList>
            <person name="Dzunkova M."/>
            <person name="La Clair J.J."/>
            <person name="Tyml T."/>
            <person name="Doud D."/>
            <person name="Schulz F."/>
            <person name="Piquer-Esteban S."/>
            <person name="Porcel Sanchis D."/>
            <person name="Osborn A."/>
            <person name="Robinson D."/>
            <person name="Louie K.B."/>
            <person name="Bowen B.P."/>
            <person name="Bowers R.M."/>
            <person name="Lee J."/>
            <person name="Arnau V."/>
            <person name="Diaz-Villanueva W."/>
            <person name="Stepanauskas R."/>
            <person name="Gosliner T."/>
            <person name="Date S.V."/>
            <person name="Northen T.R."/>
            <person name="Cheng J.F."/>
            <person name="Burkart M.D."/>
            <person name="Woyke T."/>
        </authorList>
    </citation>
    <scope>NUCLEOTIDE SEQUENCE</scope>
    <source>
        <strain evidence="15">Df01</strain>
    </source>
</reference>
<keyword evidence="16" id="KW-1185">Reference proteome</keyword>
<dbReference type="EC" id="5.2.1.8" evidence="4"/>
<dbReference type="Gene3D" id="3.10.50.40">
    <property type="match status" value="1"/>
</dbReference>
<evidence type="ECO:0000256" key="12">
    <source>
        <dbReference type="SAM" id="MobiDB-lite"/>
    </source>
</evidence>
<dbReference type="InterPro" id="IPR008881">
    <property type="entry name" value="Trigger_fac_ribosome-bd_bac"/>
</dbReference>
<dbReference type="NCBIfam" id="TIGR00115">
    <property type="entry name" value="tig"/>
    <property type="match status" value="1"/>
</dbReference>
<dbReference type="Gene3D" id="3.30.70.1050">
    <property type="entry name" value="Trigger factor ribosome-binding domain"/>
    <property type="match status" value="1"/>
</dbReference>
<evidence type="ECO:0000256" key="8">
    <source>
        <dbReference type="ARBA" id="ARBA00023186"/>
    </source>
</evidence>
<dbReference type="EMBL" id="JANQAO010000002">
    <property type="protein sequence ID" value="MDM5147394.1"/>
    <property type="molecule type" value="Genomic_DNA"/>
</dbReference>
<feature type="compositionally biased region" description="Low complexity" evidence="12">
    <location>
        <begin position="1"/>
        <end position="19"/>
    </location>
</feature>
<comment type="subcellular location">
    <subcellularLocation>
        <location evidence="2">Cytoplasm</location>
    </subcellularLocation>
</comment>
<dbReference type="InterPro" id="IPR027304">
    <property type="entry name" value="Trigger_fact/SurA_dom_sf"/>
</dbReference>
<evidence type="ECO:0000313" key="16">
    <source>
        <dbReference type="Proteomes" id="UP001168167"/>
    </source>
</evidence>
<dbReference type="Gene3D" id="1.10.3120.10">
    <property type="entry name" value="Trigger factor, C-terminal domain"/>
    <property type="match status" value="1"/>
</dbReference>
<evidence type="ECO:0000256" key="6">
    <source>
        <dbReference type="ARBA" id="ARBA00022618"/>
    </source>
</evidence>
<feature type="domain" description="Trigger factor C-terminal" evidence="14">
    <location>
        <begin position="274"/>
        <end position="422"/>
    </location>
</feature>
<dbReference type="Proteomes" id="UP001168167">
    <property type="component" value="Unassembled WGS sequence"/>
</dbReference>
<evidence type="ECO:0000256" key="9">
    <source>
        <dbReference type="ARBA" id="ARBA00023235"/>
    </source>
</evidence>
<evidence type="ECO:0000313" key="15">
    <source>
        <dbReference type="EMBL" id="MDM5147394.1"/>
    </source>
</evidence>
<name>A0ABT7QL13_9GAMM</name>
<evidence type="ECO:0000256" key="2">
    <source>
        <dbReference type="ARBA" id="ARBA00004496"/>
    </source>
</evidence>
<feature type="domain" description="Trigger factor ribosome-binding bacterial" evidence="13">
    <location>
        <begin position="21"/>
        <end position="156"/>
    </location>
</feature>
<dbReference type="Pfam" id="PF05697">
    <property type="entry name" value="Trigger_N"/>
    <property type="match status" value="1"/>
</dbReference>
<dbReference type="InterPro" id="IPR037041">
    <property type="entry name" value="Trigger_fac_C_sf"/>
</dbReference>
<evidence type="ECO:0000256" key="3">
    <source>
        <dbReference type="ARBA" id="ARBA00005464"/>
    </source>
</evidence>
<keyword evidence="9 15" id="KW-0413">Isomerase</keyword>
<comment type="catalytic activity">
    <reaction evidence="1">
        <text>[protein]-peptidylproline (omega=180) = [protein]-peptidylproline (omega=0)</text>
        <dbReference type="Rhea" id="RHEA:16237"/>
        <dbReference type="Rhea" id="RHEA-COMP:10747"/>
        <dbReference type="Rhea" id="RHEA-COMP:10748"/>
        <dbReference type="ChEBI" id="CHEBI:83833"/>
        <dbReference type="ChEBI" id="CHEBI:83834"/>
        <dbReference type="EC" id="5.2.1.8"/>
    </reaction>
</comment>
<organism evidence="15 16">
    <name type="scientific">Candidatus Doriopsillibacter californiensis</name>
    <dbReference type="NCBI Taxonomy" id="2970740"/>
    <lineage>
        <taxon>Bacteria</taxon>
        <taxon>Pseudomonadati</taxon>
        <taxon>Pseudomonadota</taxon>
        <taxon>Gammaproteobacteria</taxon>
        <taxon>Candidatus Tethybacterales</taxon>
        <taxon>Candidatus Persebacteraceae</taxon>
        <taxon>Candidatus Doriopsillibacter</taxon>
    </lineage>
</organism>